<dbReference type="Gene3D" id="3.40.630.30">
    <property type="match status" value="1"/>
</dbReference>
<dbReference type="Proteomes" id="UP001057520">
    <property type="component" value="Chromosome"/>
</dbReference>
<sequence>MREAAFEIIDYAGGRDPEVAALILSVQRDDVGLFVPVEEQPELLDIAGAYRDGGFWVAMASGEIVGTIGMMRYGSSGVLKKLFVRRDYRGPDGAAHGLYDRAIAWAEARGLAAIFLDTPAVATRSHAFYRRRGFCVVDRAELPRGYDFPDRDSLIFKLDMPARPGGPGR</sequence>
<accession>A0ABY4ZWA5</accession>
<evidence type="ECO:0000256" key="1">
    <source>
        <dbReference type="ARBA" id="ARBA00022679"/>
    </source>
</evidence>
<dbReference type="InterPro" id="IPR000182">
    <property type="entry name" value="GNAT_dom"/>
</dbReference>
<dbReference type="PROSITE" id="PS51186">
    <property type="entry name" value="GNAT"/>
    <property type="match status" value="1"/>
</dbReference>
<dbReference type="InterPro" id="IPR050769">
    <property type="entry name" value="NAT_camello-type"/>
</dbReference>
<feature type="domain" description="N-acetyltransferase" evidence="2">
    <location>
        <begin position="9"/>
        <end position="161"/>
    </location>
</feature>
<protein>
    <submittedName>
        <fullName evidence="3">GNAT family N-acetyltransferase</fullName>
    </submittedName>
</protein>
<keyword evidence="4" id="KW-1185">Reference proteome</keyword>
<dbReference type="EMBL" id="CP096040">
    <property type="protein sequence ID" value="USQ96995.1"/>
    <property type="molecule type" value="Genomic_DNA"/>
</dbReference>
<dbReference type="CDD" id="cd04301">
    <property type="entry name" value="NAT_SF"/>
    <property type="match status" value="1"/>
</dbReference>
<name>A0ABY4ZWA5_9CAUL</name>
<dbReference type="PANTHER" id="PTHR13947:SF37">
    <property type="entry name" value="LD18367P"/>
    <property type="match status" value="1"/>
</dbReference>
<dbReference type="SUPFAM" id="SSF55729">
    <property type="entry name" value="Acyl-CoA N-acyltransferases (Nat)"/>
    <property type="match status" value="1"/>
</dbReference>
<evidence type="ECO:0000259" key="2">
    <source>
        <dbReference type="PROSITE" id="PS51186"/>
    </source>
</evidence>
<evidence type="ECO:0000313" key="4">
    <source>
        <dbReference type="Proteomes" id="UP001057520"/>
    </source>
</evidence>
<proteinExistence type="predicted"/>
<dbReference type="InterPro" id="IPR016181">
    <property type="entry name" value="Acyl_CoA_acyltransferase"/>
</dbReference>
<gene>
    <name evidence="3" type="ORF">MZV50_05375</name>
</gene>
<dbReference type="Pfam" id="PF00583">
    <property type="entry name" value="Acetyltransf_1"/>
    <property type="match status" value="1"/>
</dbReference>
<evidence type="ECO:0000313" key="3">
    <source>
        <dbReference type="EMBL" id="USQ96995.1"/>
    </source>
</evidence>
<reference evidence="3 4" key="1">
    <citation type="submission" date="2022-04" db="EMBL/GenBank/DDBJ databases">
        <title>Genome sequence of soybean root-associated Caulobacter segnis RL271.</title>
        <authorList>
            <person name="Longley R."/>
            <person name="Bonito G."/>
            <person name="Trigodet F."/>
            <person name="Crosson S."/>
            <person name="Fiebig A."/>
        </authorList>
    </citation>
    <scope>NUCLEOTIDE SEQUENCE [LARGE SCALE GENOMIC DNA]</scope>
    <source>
        <strain evidence="3 4">RL271</strain>
    </source>
</reference>
<organism evidence="3 4">
    <name type="scientific">Caulobacter segnis</name>
    <dbReference type="NCBI Taxonomy" id="88688"/>
    <lineage>
        <taxon>Bacteria</taxon>
        <taxon>Pseudomonadati</taxon>
        <taxon>Pseudomonadota</taxon>
        <taxon>Alphaproteobacteria</taxon>
        <taxon>Caulobacterales</taxon>
        <taxon>Caulobacteraceae</taxon>
        <taxon>Caulobacter</taxon>
    </lineage>
</organism>
<keyword evidence="1" id="KW-0808">Transferase</keyword>
<dbReference type="PANTHER" id="PTHR13947">
    <property type="entry name" value="GNAT FAMILY N-ACETYLTRANSFERASE"/>
    <property type="match status" value="1"/>
</dbReference>